<organism evidence="1 2">
    <name type="scientific">Marinobacter shengliensis</name>
    <dbReference type="NCBI Taxonomy" id="1389223"/>
    <lineage>
        <taxon>Bacteria</taxon>
        <taxon>Pseudomonadati</taxon>
        <taxon>Pseudomonadota</taxon>
        <taxon>Gammaproteobacteria</taxon>
        <taxon>Pseudomonadales</taxon>
        <taxon>Marinobacteraceae</taxon>
        <taxon>Marinobacter</taxon>
    </lineage>
</organism>
<accession>A0ABV4WBH3</accession>
<dbReference type="RefSeq" id="WP_374815864.1">
    <property type="nucleotide sequence ID" value="NZ_JBHFLD010000036.1"/>
</dbReference>
<keyword evidence="2" id="KW-1185">Reference proteome</keyword>
<protein>
    <submittedName>
        <fullName evidence="1">Uncharacterized protein</fullName>
    </submittedName>
</protein>
<sequence>MSEQESNLDYQYGLSEIAVQIPAPDGVTRTVPGLTHKASPGLAITMLPFGVFQVTHINTGRKLCNNYQRAASALLAMSQWALIAHIRGASWADLGPTGAADLVTELSREAVPFDGCTSTSQGVTRKMTVGEWFQHQRIPIFDEFPWEEVDPFELAITNLEKIEVPAHE</sequence>
<comment type="caution">
    <text evidence="1">The sequence shown here is derived from an EMBL/GenBank/DDBJ whole genome shotgun (WGS) entry which is preliminary data.</text>
</comment>
<gene>
    <name evidence="1" type="ORF">ACE05E_18900</name>
</gene>
<dbReference type="EMBL" id="JBHFLD010000036">
    <property type="protein sequence ID" value="MFB2717551.1"/>
    <property type="molecule type" value="Genomic_DNA"/>
</dbReference>
<evidence type="ECO:0000313" key="1">
    <source>
        <dbReference type="EMBL" id="MFB2717551.1"/>
    </source>
</evidence>
<proteinExistence type="predicted"/>
<reference evidence="1 2" key="1">
    <citation type="submission" date="2024-09" db="EMBL/GenBank/DDBJ databases">
        <title>Draft genome sequences of 6 high pH adapted Marinobacter shengliensis sp. isolated from Mariana forearc serpentinite mud volcanoes.</title>
        <authorList>
            <person name="Elkassas S."/>
            <person name="Serres M."/>
            <person name="Michael N."/>
            <person name="Amina P."/>
            <person name="Teodora Z."/>
            <person name="Julie H."/>
        </authorList>
    </citation>
    <scope>NUCLEOTIDE SEQUENCE [LARGE SCALE GENOMIC DNA]</scope>
    <source>
        <strain evidence="1 2">EB4</strain>
    </source>
</reference>
<evidence type="ECO:0000313" key="2">
    <source>
        <dbReference type="Proteomes" id="UP001576762"/>
    </source>
</evidence>
<name>A0ABV4WBH3_9GAMM</name>
<dbReference type="Proteomes" id="UP001576762">
    <property type="component" value="Unassembled WGS sequence"/>
</dbReference>